<dbReference type="InterPro" id="IPR036890">
    <property type="entry name" value="HATPase_C_sf"/>
</dbReference>
<dbReference type="SUPFAM" id="SSF47226">
    <property type="entry name" value="Histidine-containing phosphotransfer domain, HPT domain"/>
    <property type="match status" value="1"/>
</dbReference>
<dbReference type="SMART" id="SM00260">
    <property type="entry name" value="CheW"/>
    <property type="match status" value="1"/>
</dbReference>
<dbReference type="GO" id="GO:0005737">
    <property type="term" value="C:cytoplasm"/>
    <property type="evidence" value="ECO:0007669"/>
    <property type="project" value="InterPro"/>
</dbReference>
<feature type="domain" description="HPt" evidence="12">
    <location>
        <begin position="1"/>
        <end position="101"/>
    </location>
</feature>
<evidence type="ECO:0000313" key="13">
    <source>
        <dbReference type="EMBL" id="KHK92890.1"/>
    </source>
</evidence>
<dbReference type="PANTHER" id="PTHR43395:SF1">
    <property type="entry name" value="CHEMOTAXIS PROTEIN CHEA"/>
    <property type="match status" value="1"/>
</dbReference>
<dbReference type="PROSITE" id="PS50851">
    <property type="entry name" value="CHEW"/>
    <property type="match status" value="1"/>
</dbReference>
<dbReference type="GO" id="GO:0000155">
    <property type="term" value="F:phosphorelay sensor kinase activity"/>
    <property type="evidence" value="ECO:0007669"/>
    <property type="project" value="InterPro"/>
</dbReference>
<dbReference type="Proteomes" id="UP000031057">
    <property type="component" value="Unassembled WGS sequence"/>
</dbReference>
<dbReference type="PRINTS" id="PR00344">
    <property type="entry name" value="BCTRLSENSOR"/>
</dbReference>
<dbReference type="GO" id="GO:0006935">
    <property type="term" value="P:chemotaxis"/>
    <property type="evidence" value="ECO:0007669"/>
    <property type="project" value="InterPro"/>
</dbReference>
<dbReference type="EC" id="2.7.13.3" evidence="2"/>
<dbReference type="SMART" id="SM00073">
    <property type="entry name" value="HPT"/>
    <property type="match status" value="1"/>
</dbReference>
<dbReference type="PROSITE" id="PS50894">
    <property type="entry name" value="HPT"/>
    <property type="match status" value="1"/>
</dbReference>
<dbReference type="STRING" id="1348853.LK12_00320"/>
<sequence>MDDLLADFLAETREMLEALGGELIAWEDDPSDRTRLDAIFRFFHTVKGNCGFFEFPRLEALSHAAEDALADVRADRRRADSALVSAVFAILDRIGDMADALEQGAELPDGGDEDLIAALEPDADVPAAFPLEFAGGDDDQHKAPSSQRSIRLPVELLDRVMSSVSDMVLARNELARRLRESSAEASVGEPFERLSSIIADVRDAMTRTRMQRIDSLFAGIPRLVRDLSAELGKQIMVDIDGGEVELDREMIEIIRNPLTHIIRNAVDHGIEGAAARVASGKRDMGLLSISARQSGNQIQIDIADDGRGIDDARLVEKAVAAGIVAAAQATRLSPRERTALIFEPGISTADTVTSISGRGVGMDVVRANIERVGGTIEVESTPGKGTRFSLRVPLTLTIIPALTVSIDGQRFAIPRSSIEEIARVGQDTLELSRVGGAMLARIRERRLPCLILADLLRMESGVEDEERTLIVLRLTGGELFALAVDRVHDHEELVVKPVAPAIISAGIYAGTTLTDDGTPILLLEATGLAKAGGLEFDTLERTTRQVATPEAAKAARTTPVLLFTGLDGKRKAMPMAVVVRLEEVAPGAVETDGVSMLVVIGERVLPLAGADLGPLPQDALRLFRLHDGQCEVAYAIGEALGIRQIQAEFLATDQSGDRDGVALIDGQPTSVIASYKLFARHGVRKAAGESLPVCLLPSDDPWIQNFVRPMVEAAGYDVVDEGSVDADLAITTEPAHGGKINARKVIRLRADPAEMPDEPESIYRYDQAGLLSALHLSRGRTCP</sequence>
<keyword evidence="4 9" id="KW-0597">Phosphoprotein</keyword>
<dbReference type="InterPro" id="IPR004358">
    <property type="entry name" value="Sig_transdc_His_kin-like_C"/>
</dbReference>
<evidence type="ECO:0000256" key="1">
    <source>
        <dbReference type="ARBA" id="ARBA00000085"/>
    </source>
</evidence>
<evidence type="ECO:0000313" key="14">
    <source>
        <dbReference type="Proteomes" id="UP000031057"/>
    </source>
</evidence>
<name>A0A0B1ZP12_9SPHN</name>
<dbReference type="InterPro" id="IPR004105">
    <property type="entry name" value="CheA-like_dim"/>
</dbReference>
<proteinExistence type="predicted"/>
<evidence type="ECO:0000256" key="5">
    <source>
        <dbReference type="ARBA" id="ARBA00022679"/>
    </source>
</evidence>
<dbReference type="Pfam" id="PF01627">
    <property type="entry name" value="Hpt"/>
    <property type="match status" value="1"/>
</dbReference>
<reference evidence="13 14" key="1">
    <citation type="submission" date="2014-10" db="EMBL/GenBank/DDBJ databases">
        <title>Genome sequence of Novosphingobium malaysiense MUSC 273(T).</title>
        <authorList>
            <person name="Lee L.-H."/>
        </authorList>
    </citation>
    <scope>NUCLEOTIDE SEQUENCE [LARGE SCALE GENOMIC DNA]</scope>
    <source>
        <strain evidence="13 14">MUSC 273</strain>
    </source>
</reference>
<evidence type="ECO:0000256" key="3">
    <source>
        <dbReference type="ARBA" id="ARBA00021495"/>
    </source>
</evidence>
<accession>A0A0B1ZP12</accession>
<keyword evidence="7" id="KW-0902">Two-component regulatory system</keyword>
<dbReference type="SUPFAM" id="SSF50341">
    <property type="entry name" value="CheW-like"/>
    <property type="match status" value="1"/>
</dbReference>
<comment type="caution">
    <text evidence="13">The sequence shown here is derived from an EMBL/GenBank/DDBJ whole genome shotgun (WGS) entry which is preliminary data.</text>
</comment>
<organism evidence="13 14">
    <name type="scientific">Novosphingobium malaysiense</name>
    <dbReference type="NCBI Taxonomy" id="1348853"/>
    <lineage>
        <taxon>Bacteria</taxon>
        <taxon>Pseudomonadati</taxon>
        <taxon>Pseudomonadota</taxon>
        <taxon>Alphaproteobacteria</taxon>
        <taxon>Sphingomonadales</taxon>
        <taxon>Sphingomonadaceae</taxon>
        <taxon>Novosphingobium</taxon>
    </lineage>
</organism>
<dbReference type="Pfam" id="PF02895">
    <property type="entry name" value="H-kinase_dim"/>
    <property type="match status" value="1"/>
</dbReference>
<dbReference type="Gene3D" id="1.20.120.160">
    <property type="entry name" value="HPT domain"/>
    <property type="match status" value="1"/>
</dbReference>
<comment type="function">
    <text evidence="8">Involved in the transmission of sensory signals from the chemoreceptors to the flagellar motors. CheA is autophosphorylated; it can transfer its phosphate group to either CheB or CheY.</text>
</comment>
<evidence type="ECO:0000259" key="10">
    <source>
        <dbReference type="PROSITE" id="PS50109"/>
    </source>
</evidence>
<dbReference type="SMART" id="SM00387">
    <property type="entry name" value="HATPase_c"/>
    <property type="match status" value="1"/>
</dbReference>
<keyword evidence="6" id="KW-0418">Kinase</keyword>
<dbReference type="AlphaFoldDB" id="A0A0B1ZP12"/>
<dbReference type="InterPro" id="IPR002545">
    <property type="entry name" value="CheW-lke_dom"/>
</dbReference>
<dbReference type="Pfam" id="PF01584">
    <property type="entry name" value="CheW"/>
    <property type="match status" value="1"/>
</dbReference>
<comment type="catalytic activity">
    <reaction evidence="1">
        <text>ATP + protein L-histidine = ADP + protein N-phospho-L-histidine.</text>
        <dbReference type="EC" id="2.7.13.3"/>
    </reaction>
</comment>
<gene>
    <name evidence="13" type="ORF">LK12_00320</name>
</gene>
<feature type="domain" description="Histidine kinase" evidence="10">
    <location>
        <begin position="145"/>
        <end position="396"/>
    </location>
</feature>
<dbReference type="SUPFAM" id="SSF55874">
    <property type="entry name" value="ATPase domain of HSP90 chaperone/DNA topoisomerase II/histidine kinase"/>
    <property type="match status" value="1"/>
</dbReference>
<dbReference type="InterPro" id="IPR008207">
    <property type="entry name" value="Sig_transdc_His_kin_Hpt_dom"/>
</dbReference>
<feature type="domain" description="CheW-like" evidence="11">
    <location>
        <begin position="398"/>
        <end position="534"/>
    </location>
</feature>
<dbReference type="EMBL" id="JTDI01000001">
    <property type="protein sequence ID" value="KHK92890.1"/>
    <property type="molecule type" value="Genomic_DNA"/>
</dbReference>
<dbReference type="InterPro" id="IPR003594">
    <property type="entry name" value="HATPase_dom"/>
</dbReference>
<dbReference type="Gene3D" id="2.30.30.40">
    <property type="entry name" value="SH3 Domains"/>
    <property type="match status" value="1"/>
</dbReference>
<evidence type="ECO:0000256" key="6">
    <source>
        <dbReference type="ARBA" id="ARBA00022777"/>
    </source>
</evidence>
<evidence type="ECO:0000259" key="11">
    <source>
        <dbReference type="PROSITE" id="PS50851"/>
    </source>
</evidence>
<dbReference type="RefSeq" id="WP_039278028.1">
    <property type="nucleotide sequence ID" value="NZ_JTDI01000001.1"/>
</dbReference>
<feature type="modified residue" description="Phosphohistidine" evidence="9">
    <location>
        <position position="44"/>
    </location>
</feature>
<dbReference type="InterPro" id="IPR051315">
    <property type="entry name" value="Bact_Chemotaxis_CheA"/>
</dbReference>
<dbReference type="CDD" id="cd00088">
    <property type="entry name" value="HPT"/>
    <property type="match status" value="1"/>
</dbReference>
<dbReference type="Pfam" id="PF02518">
    <property type="entry name" value="HATPase_c"/>
    <property type="match status" value="1"/>
</dbReference>
<evidence type="ECO:0000256" key="8">
    <source>
        <dbReference type="ARBA" id="ARBA00035100"/>
    </source>
</evidence>
<evidence type="ECO:0000256" key="9">
    <source>
        <dbReference type="PROSITE-ProRule" id="PRU00110"/>
    </source>
</evidence>
<evidence type="ECO:0000256" key="2">
    <source>
        <dbReference type="ARBA" id="ARBA00012438"/>
    </source>
</evidence>
<evidence type="ECO:0000256" key="7">
    <source>
        <dbReference type="ARBA" id="ARBA00023012"/>
    </source>
</evidence>
<protein>
    <recommendedName>
        <fullName evidence="3">Chemotaxis protein CheA</fullName>
        <ecNumber evidence="2">2.7.13.3</ecNumber>
    </recommendedName>
</protein>
<keyword evidence="14" id="KW-1185">Reference proteome</keyword>
<evidence type="ECO:0000256" key="4">
    <source>
        <dbReference type="ARBA" id="ARBA00022553"/>
    </source>
</evidence>
<dbReference type="InterPro" id="IPR005467">
    <property type="entry name" value="His_kinase_dom"/>
</dbReference>
<dbReference type="PANTHER" id="PTHR43395">
    <property type="entry name" value="SENSOR HISTIDINE KINASE CHEA"/>
    <property type="match status" value="1"/>
</dbReference>
<dbReference type="OrthoDB" id="9803176at2"/>
<dbReference type="InterPro" id="IPR036641">
    <property type="entry name" value="HPT_dom_sf"/>
</dbReference>
<dbReference type="Gene3D" id="3.30.565.10">
    <property type="entry name" value="Histidine kinase-like ATPase, C-terminal domain"/>
    <property type="match status" value="1"/>
</dbReference>
<dbReference type="SMART" id="SM01231">
    <property type="entry name" value="H-kinase_dim"/>
    <property type="match status" value="1"/>
</dbReference>
<keyword evidence="5" id="KW-0808">Transferase</keyword>
<dbReference type="PROSITE" id="PS50109">
    <property type="entry name" value="HIS_KIN"/>
    <property type="match status" value="1"/>
</dbReference>
<dbReference type="FunFam" id="3.30.565.10:FF:000016">
    <property type="entry name" value="Chemotaxis protein CheA, putative"/>
    <property type="match status" value="1"/>
</dbReference>
<evidence type="ECO:0000259" key="12">
    <source>
        <dbReference type="PROSITE" id="PS50894"/>
    </source>
</evidence>
<dbReference type="InterPro" id="IPR036061">
    <property type="entry name" value="CheW-like_dom_sf"/>
</dbReference>